<dbReference type="InterPro" id="IPR036390">
    <property type="entry name" value="WH_DNA-bd_sf"/>
</dbReference>
<evidence type="ECO:0000313" key="4">
    <source>
        <dbReference type="EMBL" id="RGV79195.1"/>
    </source>
</evidence>
<dbReference type="EMBL" id="QRZM01000001">
    <property type="protein sequence ID" value="RGV79195.1"/>
    <property type="molecule type" value="Genomic_DNA"/>
</dbReference>
<dbReference type="InterPro" id="IPR052067">
    <property type="entry name" value="Metal_resp_HTH_trans_reg"/>
</dbReference>
<evidence type="ECO:0000313" key="5">
    <source>
        <dbReference type="Proteomes" id="UP000284543"/>
    </source>
</evidence>
<dbReference type="InterPro" id="IPR036388">
    <property type="entry name" value="WH-like_DNA-bd_sf"/>
</dbReference>
<dbReference type="Pfam" id="PF01047">
    <property type="entry name" value="MarR"/>
    <property type="match status" value="1"/>
</dbReference>
<dbReference type="KEGG" id="cbol:CGC65_06975"/>
<gene>
    <name evidence="4" type="ORF">DWW02_05600</name>
</gene>
<reference evidence="4 5" key="1">
    <citation type="submission" date="2018-08" db="EMBL/GenBank/DDBJ databases">
        <title>A genome reference for cultivated species of the human gut microbiota.</title>
        <authorList>
            <person name="Zou Y."/>
            <person name="Xue W."/>
            <person name="Luo G."/>
        </authorList>
    </citation>
    <scope>NUCLEOTIDE SEQUENCE [LARGE SCALE GENOMIC DNA]</scope>
    <source>
        <strain evidence="4 5">AF14-18</strain>
    </source>
</reference>
<dbReference type="SMART" id="SM00347">
    <property type="entry name" value="HTH_MARR"/>
    <property type="match status" value="1"/>
</dbReference>
<evidence type="ECO:0000256" key="2">
    <source>
        <dbReference type="ARBA" id="ARBA00023125"/>
    </source>
</evidence>
<accession>A0A412ZG86</accession>
<dbReference type="GeneID" id="23116573"/>
<dbReference type="PROSITE" id="PS50995">
    <property type="entry name" value="HTH_MARR_2"/>
    <property type="match status" value="1"/>
</dbReference>
<dbReference type="RefSeq" id="WP_002565317.1">
    <property type="nucleotide sequence ID" value="NZ_BAABZS010000001.1"/>
</dbReference>
<dbReference type="GO" id="GO:0003677">
    <property type="term" value="F:DNA binding"/>
    <property type="evidence" value="ECO:0007669"/>
    <property type="project" value="UniProtKB-KW"/>
</dbReference>
<dbReference type="Gene3D" id="1.10.10.10">
    <property type="entry name" value="Winged helix-like DNA-binding domain superfamily/Winged helix DNA-binding domain"/>
    <property type="match status" value="1"/>
</dbReference>
<keyword evidence="2" id="KW-0238">DNA-binding</keyword>
<sequence>MTQGGNDYTFTTFEASDIMHRAASFCRASNSSHEYGNGESYTATEVHFLKYVVENPGISAIELAHSWNKTRAAATQMLTKLERSGLLYRGRERYNEKKVLYYPTEKGLELHEMHRSYDTENFGKFISYLEQRFTKEQIESAFQILQAYSDYHMQMDEFK</sequence>
<protein>
    <submittedName>
        <fullName evidence="4">MarR family transcriptional regulator</fullName>
    </submittedName>
</protein>
<dbReference type="InterPro" id="IPR000835">
    <property type="entry name" value="HTH_MarR-typ"/>
</dbReference>
<keyword evidence="1" id="KW-0805">Transcription regulation</keyword>
<evidence type="ECO:0000256" key="1">
    <source>
        <dbReference type="ARBA" id="ARBA00023015"/>
    </source>
</evidence>
<dbReference type="PANTHER" id="PTHR35790">
    <property type="entry name" value="HTH-TYPE TRANSCRIPTIONAL REGULATOR PCHR"/>
    <property type="match status" value="1"/>
</dbReference>
<dbReference type="PANTHER" id="PTHR35790:SF4">
    <property type="entry name" value="HTH-TYPE TRANSCRIPTIONAL REGULATOR PCHR"/>
    <property type="match status" value="1"/>
</dbReference>
<dbReference type="AlphaFoldDB" id="A0A412ZG86"/>
<keyword evidence="3" id="KW-0804">Transcription</keyword>
<dbReference type="SUPFAM" id="SSF46785">
    <property type="entry name" value="Winged helix' DNA-binding domain"/>
    <property type="match status" value="1"/>
</dbReference>
<evidence type="ECO:0000256" key="3">
    <source>
        <dbReference type="ARBA" id="ARBA00023163"/>
    </source>
</evidence>
<proteinExistence type="predicted"/>
<name>A0A412ZG86_9FIRM</name>
<organism evidence="4 5">
    <name type="scientific">Enterocloster bolteae</name>
    <dbReference type="NCBI Taxonomy" id="208479"/>
    <lineage>
        <taxon>Bacteria</taxon>
        <taxon>Bacillati</taxon>
        <taxon>Bacillota</taxon>
        <taxon>Clostridia</taxon>
        <taxon>Lachnospirales</taxon>
        <taxon>Lachnospiraceae</taxon>
        <taxon>Enterocloster</taxon>
    </lineage>
</organism>
<dbReference type="Proteomes" id="UP000284543">
    <property type="component" value="Unassembled WGS sequence"/>
</dbReference>
<dbReference type="GO" id="GO:0003700">
    <property type="term" value="F:DNA-binding transcription factor activity"/>
    <property type="evidence" value="ECO:0007669"/>
    <property type="project" value="InterPro"/>
</dbReference>
<comment type="caution">
    <text evidence="4">The sequence shown here is derived from an EMBL/GenBank/DDBJ whole genome shotgun (WGS) entry which is preliminary data.</text>
</comment>